<evidence type="ECO:0000313" key="9">
    <source>
        <dbReference type="Proteomes" id="UP000663826"/>
    </source>
</evidence>
<dbReference type="PANTHER" id="PTHR48225">
    <property type="entry name" value="HORMA DOMAIN-CONTAINING PROTEIN 1"/>
    <property type="match status" value="1"/>
</dbReference>
<name>A0A8H2WJX5_9AGAM</name>
<dbReference type="AlphaFoldDB" id="A0A8H2WJX5"/>
<evidence type="ECO:0000256" key="3">
    <source>
        <dbReference type="ARBA" id="ARBA00022454"/>
    </source>
</evidence>
<dbReference type="SUPFAM" id="SSF57903">
    <property type="entry name" value="FYVE/PHD zinc finger"/>
    <property type="match status" value="1"/>
</dbReference>
<keyword evidence="3" id="KW-0158">Chromosome</keyword>
<sequence length="779" mass="85621">MNRTKLKAKTSVRPDQAMLTAASSIQVVKTLISSGFGCITWIRGLLSDDNFVDGALYGSKSDEILSASSAQGPGQVSSSSTKVKVIKRGFSTEADSLLDYIDGIYDALDKQYLKSFVFAIYLDEENPNNLVEAYTFTISYQTIADTNIIAPVMSLATSISQMDLVDAEDPVAAAAANGRVPTLGEVKRSVRLLVKRLISVCQQLDPLPDRRFATFKLHYNDKTPQDYEPPNFVAGDPEKDRFYFSTHGVSQPPERFSIGGVGTGQHGALPSVQIEIASICSFLPSPEDNNAPFTGHTVTSNPRSDFVVKEAKRKADNQAQLQDAERRRVVWDAEPFGNTEREKEAANTPLGIRRKDGIDSIVGVVRHTGGAHVVPGLDEAVLTETETGGTSTQVLETQATVIIPSGQQTPRTTQANMDVDMAQPEEIGYEDTQIREETQPTALDPTQQGTQTEAQTHITLKATDPTILFSKEVCCDCNVMDSAHETFICQGVCGRRVHAWCMGFHNANEAENSPYSICLNCTMKEQDWYQLLEQRDVLRLTEAFVGLAQYRRALKLIYLHGFPGNSHALGKLIGCARQDANRILNRLEGEGFIESQTVESDELGILSTMATTKSRRGRKPTKKKPGKPILVLIKTSAVETNLNRYFMPRGEVVQELFRRFRDEHIQPSRLKKGPVVTSVLNDRSGNVLVPSSSQEILANGNSGLPSKTVCAESDTQTQEETQMVIDREPISNIPPPSPPTSCSGSKRKGSARSSFGRGKRLKVSLANTRVELDMYEAYE</sequence>
<feature type="region of interest" description="Disordered" evidence="6">
    <location>
        <begin position="725"/>
        <end position="759"/>
    </location>
</feature>
<dbReference type="EMBL" id="CAJMWQ010000873">
    <property type="protein sequence ID" value="CAE6389994.1"/>
    <property type="molecule type" value="Genomic_DNA"/>
</dbReference>
<evidence type="ECO:0000256" key="5">
    <source>
        <dbReference type="ARBA" id="ARBA00023254"/>
    </source>
</evidence>
<proteinExistence type="predicted"/>
<dbReference type="InterPro" id="IPR003511">
    <property type="entry name" value="HORMA_dom"/>
</dbReference>
<organism evidence="8 9">
    <name type="scientific">Rhizoctonia solani</name>
    <dbReference type="NCBI Taxonomy" id="456999"/>
    <lineage>
        <taxon>Eukaryota</taxon>
        <taxon>Fungi</taxon>
        <taxon>Dikarya</taxon>
        <taxon>Basidiomycota</taxon>
        <taxon>Agaricomycotina</taxon>
        <taxon>Agaricomycetes</taxon>
        <taxon>Cantharellales</taxon>
        <taxon>Ceratobasidiaceae</taxon>
        <taxon>Rhizoctonia</taxon>
    </lineage>
</organism>
<comment type="subcellular location">
    <subcellularLocation>
        <location evidence="2">Chromosome</location>
    </subcellularLocation>
    <subcellularLocation>
        <location evidence="1">Nucleus</location>
    </subcellularLocation>
</comment>
<evidence type="ECO:0000259" key="7">
    <source>
        <dbReference type="PROSITE" id="PS50815"/>
    </source>
</evidence>
<dbReference type="Proteomes" id="UP000663826">
    <property type="component" value="Unassembled WGS sequence"/>
</dbReference>
<dbReference type="GO" id="GO:0051598">
    <property type="term" value="P:meiotic recombination checkpoint signaling"/>
    <property type="evidence" value="ECO:0007669"/>
    <property type="project" value="TreeGrafter"/>
</dbReference>
<dbReference type="PROSITE" id="PS50815">
    <property type="entry name" value="HORMA"/>
    <property type="match status" value="1"/>
</dbReference>
<dbReference type="GO" id="GO:0005634">
    <property type="term" value="C:nucleus"/>
    <property type="evidence" value="ECO:0007669"/>
    <property type="project" value="UniProtKB-SubCell"/>
</dbReference>
<dbReference type="Pfam" id="PF02301">
    <property type="entry name" value="HORMA"/>
    <property type="match status" value="1"/>
</dbReference>
<feature type="domain" description="HORMA" evidence="7">
    <location>
        <begin position="22"/>
        <end position="272"/>
    </location>
</feature>
<evidence type="ECO:0000256" key="1">
    <source>
        <dbReference type="ARBA" id="ARBA00004123"/>
    </source>
</evidence>
<dbReference type="GO" id="GO:0007130">
    <property type="term" value="P:synaptonemal complex assembly"/>
    <property type="evidence" value="ECO:0007669"/>
    <property type="project" value="TreeGrafter"/>
</dbReference>
<evidence type="ECO:0000313" key="8">
    <source>
        <dbReference type="EMBL" id="CAE6389994.1"/>
    </source>
</evidence>
<evidence type="ECO:0000256" key="4">
    <source>
        <dbReference type="ARBA" id="ARBA00023242"/>
    </source>
</evidence>
<reference evidence="8" key="1">
    <citation type="submission" date="2021-01" db="EMBL/GenBank/DDBJ databases">
        <authorList>
            <person name="Kaushik A."/>
        </authorList>
    </citation>
    <scope>NUCLEOTIDE SEQUENCE</scope>
    <source>
        <strain evidence="8">AG1-1B</strain>
    </source>
</reference>
<dbReference type="Gene3D" id="3.30.900.10">
    <property type="entry name" value="HORMA domain"/>
    <property type="match status" value="1"/>
</dbReference>
<evidence type="ECO:0000256" key="2">
    <source>
        <dbReference type="ARBA" id="ARBA00004286"/>
    </source>
</evidence>
<dbReference type="InterPro" id="IPR051294">
    <property type="entry name" value="HORMA_MeioticProgression"/>
</dbReference>
<dbReference type="SUPFAM" id="SSF56019">
    <property type="entry name" value="The spindle assembly checkpoint protein mad2"/>
    <property type="match status" value="1"/>
</dbReference>
<protein>
    <recommendedName>
        <fullName evidence="7">HORMA domain-containing protein</fullName>
    </recommendedName>
</protein>
<gene>
    <name evidence="8" type="ORF">RDB_LOCUS25122</name>
</gene>
<comment type="caution">
    <text evidence="8">The sequence shown here is derived from an EMBL/GenBank/DDBJ whole genome shotgun (WGS) entry which is preliminary data.</text>
</comment>
<dbReference type="GO" id="GO:0005694">
    <property type="term" value="C:chromosome"/>
    <property type="evidence" value="ECO:0007669"/>
    <property type="project" value="UniProtKB-SubCell"/>
</dbReference>
<accession>A0A8H2WJX5</accession>
<dbReference type="PANTHER" id="PTHR48225:SF7">
    <property type="entry name" value="MEIOSIS-SPECIFIC PROTEIN HOP1"/>
    <property type="match status" value="1"/>
</dbReference>
<keyword evidence="5" id="KW-0469">Meiosis</keyword>
<evidence type="ECO:0000256" key="6">
    <source>
        <dbReference type="SAM" id="MobiDB-lite"/>
    </source>
</evidence>
<dbReference type="InterPro" id="IPR011011">
    <property type="entry name" value="Znf_FYVE_PHD"/>
</dbReference>
<dbReference type="InterPro" id="IPR036570">
    <property type="entry name" value="HORMA_dom_sf"/>
</dbReference>
<keyword evidence="4" id="KW-0539">Nucleus</keyword>